<accession>A0A866D145</accession>
<evidence type="ECO:0000313" key="2">
    <source>
        <dbReference type="EMBL" id="QOC54188.1"/>
    </source>
</evidence>
<name>A0A866D145_9CAUD</name>
<dbReference type="CDD" id="cd00254">
    <property type="entry name" value="LT-like"/>
    <property type="match status" value="1"/>
</dbReference>
<evidence type="ECO:0000313" key="3">
    <source>
        <dbReference type="Proteomes" id="UP000662993"/>
    </source>
</evidence>
<dbReference type="PANTHER" id="PTHR37423">
    <property type="entry name" value="SOLUBLE LYTIC MUREIN TRANSGLYCOSYLASE-RELATED"/>
    <property type="match status" value="1"/>
</dbReference>
<dbReference type="Proteomes" id="UP000662993">
    <property type="component" value="Segment"/>
</dbReference>
<dbReference type="EMBL" id="MT682386">
    <property type="protein sequence ID" value="QOC54188.1"/>
    <property type="molecule type" value="Genomic_DNA"/>
</dbReference>
<dbReference type="Gene3D" id="1.10.530.10">
    <property type="match status" value="1"/>
</dbReference>
<sequence length="1254" mass="137058">MSFRVDMSKKTQYDPALAEAEQANGLPEGLLKLVMMIENRNDPKNRVSPKGASGVMQVMPSNFESLGITDPEDPIQSINGAGRLMAQLSKQYDGNVGAMLAHYNGGNKAAAQYLSGEKLNPETTDYLRYAEPYFSAEKPSKHGREMMAASQVTLDGMVPSDLGVRTETMDDQLYTGLERTMDAELQESAKYEDFNAWDAMKYGFNDTLTEAITHVMTREQDENFAVNEGHLSQIQEQFPQGLNAAQTDRLYNSRSQSDWDYNWQKTTDEQDLLRRVSEQDTLGKAGATAAIIGGGLFDPAALPLSAAGAVGKVVKGANLGSKVLRGAADGAIVTGALSPVLQMADKGSWSGEEVAMHIGTGAVFGASISGLTALGKHGKAFADETIAATERRMQGAPEYQPKINEDSIGTPVNFAEASEVSTGAADEIIGIGATEVRRAANAWDESVSPNMQPVQARRDKWYNNPLREKVLGWSDSEGVKLARSKSKTARFVQAMWSGNAAGLGKQEARNASVLKEQMVESLQWDFIPEMKSLFAESLEPKQVLDYMAGGAKDAQAAFSRSVQLERYKHRLYRAEKGSSDGYVSDAPENIQKAAAKLDELYGRTKELHMNNKTEHSEKLKDEDSVGYIEQRPDFQKLVASSPEHKKAWLDMVKDDYKVEAAAKVNKFREGKAEWIEAAYKRAEADIDKPWVEKFLKDPEAYFDRQASELSKKIAKEMERRASHWWDNALRDPETRYQNSEASLLTLAKEMSGEWFSGRTVDAEMVKSFQEALTKKWADTGRRELNMLNSRTVNGEQVYLLDMFNHDVFGATTRTINDTAGQVAMAKMGWRKEQDIADTLDALRHDGATPEEIKSAKHISDLILNRAGGLDNSPMVQSVSNMVYANMMGKLPASLIADLPTIIGNLGLSGLSDALGKMAKHVVDGSLFVKNGRPTPMGNDLGAALRGLTGHDHLLWIPQQVNADGLAMEAGASLLRRTAAAARFTSTVAGTNAVSRTIGTAVTRTTVERLHKALRTGKGISANRLEDVGLSPETVARIKEQFDLHSTKDEFGLDKWSPREREEFISAAHKFANQNRIDRSYAGEVPQWSRDNILGYIYSKFRVIGIRAQEKVLARNLTMLDSNTVAMLTSGLAFATFLSYARIHLDAATSKDGAKTLEERLTPWGVAEQTMRMSSVLGLTSEFGSLATMMTGGGISGGTSAPLMGPIDNVQKAVKATGSAVFGDGAASSAGDAWFKTLPGSNSYLLMGIKEAIRD</sequence>
<dbReference type="PANTHER" id="PTHR37423:SF2">
    <property type="entry name" value="MEMBRANE-BOUND LYTIC MUREIN TRANSGLYCOSYLASE C"/>
    <property type="match status" value="1"/>
</dbReference>
<dbReference type="InterPro" id="IPR023346">
    <property type="entry name" value="Lysozyme-like_dom_sf"/>
</dbReference>
<feature type="domain" description="Transglycosylase SLT" evidence="1">
    <location>
        <begin position="18"/>
        <end position="116"/>
    </location>
</feature>
<dbReference type="InterPro" id="IPR008258">
    <property type="entry name" value="Transglycosylase_SLT_dom_1"/>
</dbReference>
<evidence type="ECO:0000259" key="1">
    <source>
        <dbReference type="Pfam" id="PF01464"/>
    </source>
</evidence>
<reference evidence="2 3" key="1">
    <citation type="journal article" date="2020" name="bioRxiv">
        <title>Dynamics of infection in a novel group of promiscuous phages and hosts of multiple bacterial genera retrieved from river communities.</title>
        <authorList>
            <person name="Cazares D."/>
            <person name="Cazares A."/>
            <person name="Figueroa W."/>
            <person name="Guarneros G."/>
            <person name="Edwards R.A."/>
            <person name="Vinuesa P."/>
        </authorList>
    </citation>
    <scope>NUCLEOTIDE SEQUENCE [LARGE SCALE GENOMIC DNA]</scope>
</reference>
<keyword evidence="3" id="KW-1185">Reference proteome</keyword>
<proteinExistence type="predicted"/>
<dbReference type="Pfam" id="PF01464">
    <property type="entry name" value="SLT"/>
    <property type="match status" value="1"/>
</dbReference>
<gene>
    <name evidence="2" type="ORF">Atoyac1_08</name>
</gene>
<protein>
    <submittedName>
        <fullName evidence="2">Internal virion protein D</fullName>
    </submittedName>
</protein>
<dbReference type="SUPFAM" id="SSF53955">
    <property type="entry name" value="Lysozyme-like"/>
    <property type="match status" value="1"/>
</dbReference>
<organism evidence="2 3">
    <name type="scientific">Aeromonas phage Atoyac1</name>
    <dbReference type="NCBI Taxonomy" id="2767547"/>
    <lineage>
        <taxon>Viruses</taxon>
        <taxon>Duplodnaviria</taxon>
        <taxon>Heunggongvirae</taxon>
        <taxon>Uroviricota</taxon>
        <taxon>Caudoviricetes</taxon>
        <taxon>Autographivirales</taxon>
        <taxon>Autonotataviridae</taxon>
        <taxon>Melnykvirinae</taxon>
        <taxon>Atoyacvirus</taxon>
        <taxon>Atoyacvirus atoyac1</taxon>
    </lineage>
</organism>